<reference evidence="2 3" key="1">
    <citation type="journal article" date="2007" name="Science">
        <title>Sea anemone genome reveals ancestral eumetazoan gene repertoire and genomic organization.</title>
        <authorList>
            <person name="Putnam N.H."/>
            <person name="Srivastava M."/>
            <person name="Hellsten U."/>
            <person name="Dirks B."/>
            <person name="Chapman J."/>
            <person name="Salamov A."/>
            <person name="Terry A."/>
            <person name="Shapiro H."/>
            <person name="Lindquist E."/>
            <person name="Kapitonov V.V."/>
            <person name="Jurka J."/>
            <person name="Genikhovich G."/>
            <person name="Grigoriev I.V."/>
            <person name="Lucas S.M."/>
            <person name="Steele R.E."/>
            <person name="Finnerty J.R."/>
            <person name="Technau U."/>
            <person name="Martindale M.Q."/>
            <person name="Rokhsar D.S."/>
        </authorList>
    </citation>
    <scope>NUCLEOTIDE SEQUENCE [LARGE SCALE GENOMIC DNA]</scope>
    <source>
        <strain evidence="3">CH2 X CH6</strain>
    </source>
</reference>
<name>A7RM02_NEMVE</name>
<dbReference type="InParanoid" id="A7RM02"/>
<evidence type="ECO:0000313" key="3">
    <source>
        <dbReference type="Proteomes" id="UP000001593"/>
    </source>
</evidence>
<sequence>MDLAKRIDHMTWKSEMMEKKMQDMASSSLMMNKVITTTTDSINDLNEEMTELKIQLETGFETEQDLRTSLNQAEGRIKLGEEDHNRYMAQRESILQTNLGGVESSLEENKRLAEKYTILQQQFLNNKAALLREFERRVFREHNLKDHRELSVLQERMHEALEYYYRLRGLQNRAGIAHFELRAAENGGKLVYLQSEMMRVIEHINRFLEANNTAHKVISKEAAKVARTPPVNVTVS</sequence>
<dbReference type="PANTHER" id="PTHR35088">
    <property type="entry name" value="COILED-COIL DOMAIN-CONTAINING PROTEIN 178"/>
    <property type="match status" value="1"/>
</dbReference>
<evidence type="ECO:0000256" key="1">
    <source>
        <dbReference type="SAM" id="Coils"/>
    </source>
</evidence>
<proteinExistence type="predicted"/>
<keyword evidence="3" id="KW-1185">Reference proteome</keyword>
<dbReference type="Proteomes" id="UP000001593">
    <property type="component" value="Unassembled WGS sequence"/>
</dbReference>
<keyword evidence="1" id="KW-0175">Coiled coil</keyword>
<accession>A7RM02</accession>
<organism evidence="2 3">
    <name type="scientific">Nematostella vectensis</name>
    <name type="common">Starlet sea anemone</name>
    <dbReference type="NCBI Taxonomy" id="45351"/>
    <lineage>
        <taxon>Eukaryota</taxon>
        <taxon>Metazoa</taxon>
        <taxon>Cnidaria</taxon>
        <taxon>Anthozoa</taxon>
        <taxon>Hexacorallia</taxon>
        <taxon>Actiniaria</taxon>
        <taxon>Edwardsiidae</taxon>
        <taxon>Nematostella</taxon>
    </lineage>
</organism>
<dbReference type="KEGG" id="nve:5519690"/>
<dbReference type="PANTHER" id="PTHR35088:SF1">
    <property type="entry name" value="COILED-COIL DOMAIN-CONTAINING PROTEIN 178"/>
    <property type="match status" value="1"/>
</dbReference>
<dbReference type="EMBL" id="DS469519">
    <property type="protein sequence ID" value="EDO47419.1"/>
    <property type="molecule type" value="Genomic_DNA"/>
</dbReference>
<dbReference type="AlphaFoldDB" id="A7RM02"/>
<gene>
    <name evidence="2" type="ORF">NEMVEDRAFT_v1g231984</name>
</gene>
<dbReference type="OrthoDB" id="10010556at2759"/>
<evidence type="ECO:0000313" key="2">
    <source>
        <dbReference type="EMBL" id="EDO47419.1"/>
    </source>
</evidence>
<dbReference type="PhylomeDB" id="A7RM02"/>
<dbReference type="InterPro" id="IPR038826">
    <property type="entry name" value="CCDC178"/>
</dbReference>
<dbReference type="HOGENOM" id="CLU_1176659_0_0_1"/>
<feature type="coiled-coil region" evidence="1">
    <location>
        <begin position="35"/>
        <end position="62"/>
    </location>
</feature>
<protein>
    <submittedName>
        <fullName evidence="2">Uncharacterized protein</fullName>
    </submittedName>
</protein>